<reference evidence="3 4" key="1">
    <citation type="submission" date="2019-03" db="EMBL/GenBank/DDBJ databases">
        <title>Genomic Encyclopedia of Type Strains, Phase IV (KMG-IV): sequencing the most valuable type-strain genomes for metagenomic binning, comparative biology and taxonomic classification.</title>
        <authorList>
            <person name="Goeker M."/>
        </authorList>
    </citation>
    <scope>NUCLEOTIDE SEQUENCE [LARGE SCALE GENOMIC DNA]</scope>
    <source>
        <strain evidence="3 4">DSM 25488</strain>
    </source>
</reference>
<dbReference type="OrthoDB" id="7567258at2"/>
<evidence type="ECO:0000259" key="2">
    <source>
        <dbReference type="Pfam" id="PF19780"/>
    </source>
</evidence>
<accession>A0A4R6XLF2</accession>
<evidence type="ECO:0000313" key="4">
    <source>
        <dbReference type="Proteomes" id="UP000295724"/>
    </source>
</evidence>
<dbReference type="InterPro" id="IPR046232">
    <property type="entry name" value="DUF6265"/>
</dbReference>
<keyword evidence="1" id="KW-0732">Signal</keyword>
<evidence type="ECO:0000256" key="1">
    <source>
        <dbReference type="SAM" id="SignalP"/>
    </source>
</evidence>
<gene>
    <name evidence="3" type="ORF">C8D91_1414</name>
</gene>
<evidence type="ECO:0000313" key="3">
    <source>
        <dbReference type="EMBL" id="TDR20442.1"/>
    </source>
</evidence>
<protein>
    <recommendedName>
        <fullName evidence="2">DUF6265 domain-containing protein</fullName>
    </recommendedName>
</protein>
<keyword evidence="4" id="KW-1185">Reference proteome</keyword>
<feature type="domain" description="DUF6265" evidence="2">
    <location>
        <begin position="48"/>
        <end position="155"/>
    </location>
</feature>
<dbReference type="Pfam" id="PF19780">
    <property type="entry name" value="DUF6265"/>
    <property type="match status" value="1"/>
</dbReference>
<dbReference type="Proteomes" id="UP000295724">
    <property type="component" value="Unassembled WGS sequence"/>
</dbReference>
<feature type="chain" id="PRO_5020624058" description="DUF6265 domain-containing protein" evidence="1">
    <location>
        <begin position="23"/>
        <end position="176"/>
    </location>
</feature>
<sequence length="176" mass="20002">MKKVHQLGFIVVCMVFCTVAHAQETLTDHTYKLSEGAEPGMGALSDVSWLVGSWQGTAFGSQFEEVWNPASAGSMVGMFKLFDEEKGVNFYELMLLREQQGSLELLVKHFSADFIAWEDKADFITFKLVRIEEKAVHFSGLSFYQKSPDKIEGYIVMKHKDGSRTEHLISYKRTMD</sequence>
<dbReference type="AlphaFoldDB" id="A0A4R6XLF2"/>
<dbReference type="EMBL" id="SNZB01000003">
    <property type="protein sequence ID" value="TDR20442.1"/>
    <property type="molecule type" value="Genomic_DNA"/>
</dbReference>
<name>A0A4R6XLF2_9GAMM</name>
<feature type="signal peptide" evidence="1">
    <location>
        <begin position="1"/>
        <end position="22"/>
    </location>
</feature>
<comment type="caution">
    <text evidence="3">The sequence shown here is derived from an EMBL/GenBank/DDBJ whole genome shotgun (WGS) entry which is preliminary data.</text>
</comment>
<proteinExistence type="predicted"/>
<organism evidence="3 4">
    <name type="scientific">Marinicella litoralis</name>
    <dbReference type="NCBI Taxonomy" id="644220"/>
    <lineage>
        <taxon>Bacteria</taxon>
        <taxon>Pseudomonadati</taxon>
        <taxon>Pseudomonadota</taxon>
        <taxon>Gammaproteobacteria</taxon>
        <taxon>Lysobacterales</taxon>
        <taxon>Marinicellaceae</taxon>
        <taxon>Marinicella</taxon>
    </lineage>
</organism>
<dbReference type="RefSeq" id="WP_099018290.1">
    <property type="nucleotide sequence ID" value="NZ_NIHB01000001.1"/>
</dbReference>